<dbReference type="InterPro" id="IPR029044">
    <property type="entry name" value="Nucleotide-diphossugar_trans"/>
</dbReference>
<evidence type="ECO:0000259" key="1">
    <source>
        <dbReference type="Pfam" id="PF00535"/>
    </source>
</evidence>
<name>A0A286FEF0_9BACT</name>
<reference evidence="3" key="1">
    <citation type="submission" date="2017-09" db="EMBL/GenBank/DDBJ databases">
        <authorList>
            <person name="Varghese N."/>
            <person name="Submissions S."/>
        </authorList>
    </citation>
    <scope>NUCLEOTIDE SEQUENCE [LARGE SCALE GENOMIC DNA]</scope>
    <source>
        <strain evidence="3">DSM 29961</strain>
    </source>
</reference>
<dbReference type="PANTHER" id="PTHR22916:SF3">
    <property type="entry name" value="UDP-GLCNAC:BETAGAL BETA-1,3-N-ACETYLGLUCOSAMINYLTRANSFERASE-LIKE PROTEIN 1"/>
    <property type="match status" value="1"/>
</dbReference>
<evidence type="ECO:0000313" key="3">
    <source>
        <dbReference type="Proteomes" id="UP000219452"/>
    </source>
</evidence>
<dbReference type="PANTHER" id="PTHR22916">
    <property type="entry name" value="GLYCOSYLTRANSFERASE"/>
    <property type="match status" value="1"/>
</dbReference>
<proteinExistence type="predicted"/>
<sequence>MRPFFSIIIPTYNSARTIDCCLESILNQNFGNFEILIIDGISSDNTLTIARDYDDNRIKIFSEPDKGIYDAMNKGILRSKGEWLYFIGSDDTLFDNDVLNDVFIQLSNQEVNVIYGNVLMMQSGLINDGEFNFEKIQTNLICHQAIFYQKKVFEILGGYSIRYKVYADADFNLKWFFSERISNRFFNRIIAKYSETGYSSVQKDDFFFDELPEKLVKLGTNKLNLSKLKEQATYAAINNKRNKKYLQFVYFKAIYIYCRVADAAKRKYYLLLKLL</sequence>
<dbReference type="CDD" id="cd06433">
    <property type="entry name" value="GT_2_WfgS_like"/>
    <property type="match status" value="1"/>
</dbReference>
<dbReference type="SUPFAM" id="SSF53448">
    <property type="entry name" value="Nucleotide-diphospho-sugar transferases"/>
    <property type="match status" value="1"/>
</dbReference>
<keyword evidence="2" id="KW-0808">Transferase</keyword>
<dbReference type="AlphaFoldDB" id="A0A286FEF0"/>
<dbReference type="Gene3D" id="3.90.550.10">
    <property type="entry name" value="Spore Coat Polysaccharide Biosynthesis Protein SpsA, Chain A"/>
    <property type="match status" value="1"/>
</dbReference>
<evidence type="ECO:0000313" key="2">
    <source>
        <dbReference type="EMBL" id="SOD81204.1"/>
    </source>
</evidence>
<feature type="domain" description="Glycosyltransferase 2-like" evidence="1">
    <location>
        <begin position="6"/>
        <end position="118"/>
    </location>
</feature>
<protein>
    <submittedName>
        <fullName evidence="2">Glycosyl transferase family 2</fullName>
    </submittedName>
</protein>
<dbReference type="RefSeq" id="WP_179830142.1">
    <property type="nucleotide sequence ID" value="NZ_OCNH01000001.1"/>
</dbReference>
<gene>
    <name evidence="2" type="ORF">SAMN06269250_1709</name>
</gene>
<accession>A0A286FEF0</accession>
<dbReference type="Proteomes" id="UP000219452">
    <property type="component" value="Unassembled WGS sequence"/>
</dbReference>
<dbReference type="Pfam" id="PF00535">
    <property type="entry name" value="Glycos_transf_2"/>
    <property type="match status" value="1"/>
</dbReference>
<dbReference type="EMBL" id="OCNH01000001">
    <property type="protein sequence ID" value="SOD81204.1"/>
    <property type="molecule type" value="Genomic_DNA"/>
</dbReference>
<dbReference type="GO" id="GO:0016758">
    <property type="term" value="F:hexosyltransferase activity"/>
    <property type="evidence" value="ECO:0007669"/>
    <property type="project" value="UniProtKB-ARBA"/>
</dbReference>
<dbReference type="InterPro" id="IPR001173">
    <property type="entry name" value="Glyco_trans_2-like"/>
</dbReference>
<keyword evidence="3" id="KW-1185">Reference proteome</keyword>
<organism evidence="2 3">
    <name type="scientific">Spirosoma fluviale</name>
    <dbReference type="NCBI Taxonomy" id="1597977"/>
    <lineage>
        <taxon>Bacteria</taxon>
        <taxon>Pseudomonadati</taxon>
        <taxon>Bacteroidota</taxon>
        <taxon>Cytophagia</taxon>
        <taxon>Cytophagales</taxon>
        <taxon>Cytophagaceae</taxon>
        <taxon>Spirosoma</taxon>
    </lineage>
</organism>